<dbReference type="Pfam" id="PF10082">
    <property type="entry name" value="BBP2_2"/>
    <property type="match status" value="1"/>
</dbReference>
<keyword evidence="2" id="KW-1185">Reference proteome</keyword>
<protein>
    <recommendedName>
        <fullName evidence="3">Beta-barrel porin 2</fullName>
    </recommendedName>
</protein>
<dbReference type="InterPro" id="IPR018759">
    <property type="entry name" value="BBP2_2"/>
</dbReference>
<evidence type="ECO:0008006" key="3">
    <source>
        <dbReference type="Google" id="ProtNLM"/>
    </source>
</evidence>
<dbReference type="Proteomes" id="UP001320148">
    <property type="component" value="Chromosome"/>
</dbReference>
<dbReference type="SUPFAM" id="SSF56935">
    <property type="entry name" value="Porins"/>
    <property type="match status" value="1"/>
</dbReference>
<dbReference type="EMBL" id="AP024488">
    <property type="protein sequence ID" value="BCS95604.1"/>
    <property type="molecule type" value="Genomic_DNA"/>
</dbReference>
<name>A0ABM7PE92_9BACT</name>
<evidence type="ECO:0000313" key="2">
    <source>
        <dbReference type="Proteomes" id="UP001320148"/>
    </source>
</evidence>
<sequence length="405" mass="45041">MVCGLLILATATSGWCSLFSRETLGIESGVVHPFIKVDGEYTDNLFATNGNEEEDYVSYVSPGFWLALPGSDTEVINLATMSSAPGGMAQTRFQAEDMGRFQTYLKYAPTFENYADFDERDFTSHQFDAYAAFNLAGGLSFELMDQYKDNRDGVEEETDSAEYTNNLVGLTTSYAITDKMKARVDVGYYDVNYDSKNPEKDREDTSVTGYLFFEVRPKTNLFGEVTHVDIDYDSVDRDSEEIKAYGGVTYNATDRIDAMLKVGMMRKDIDAIDQTDDTISMEGSLSYDLTARVNLSATANRLNKETTTGNSRYVTETGTSLTGSYLLTDRVSTSLMLSFRDEEYDGIDRDDTTVTASPQVSYTFNNNFFASLSYSYTDRDVDGNDVTDSSAYTENSVMVSVTASL</sequence>
<gene>
    <name evidence="1" type="ORF">DSLASN_12360</name>
</gene>
<accession>A0ABM7PE92</accession>
<reference evidence="1 2" key="1">
    <citation type="submission" date="2021-02" db="EMBL/GenBank/DDBJ databases">
        <title>Complete genome of Desulfoluna sp. strain ASN36.</title>
        <authorList>
            <person name="Takahashi A."/>
            <person name="Kojima H."/>
            <person name="Fukui M."/>
        </authorList>
    </citation>
    <scope>NUCLEOTIDE SEQUENCE [LARGE SCALE GENOMIC DNA]</scope>
    <source>
        <strain evidence="1 2">ASN36</strain>
    </source>
</reference>
<organism evidence="1 2">
    <name type="scientific">Desulfoluna limicola</name>
    <dbReference type="NCBI Taxonomy" id="2810562"/>
    <lineage>
        <taxon>Bacteria</taxon>
        <taxon>Pseudomonadati</taxon>
        <taxon>Thermodesulfobacteriota</taxon>
        <taxon>Desulfobacteria</taxon>
        <taxon>Desulfobacterales</taxon>
        <taxon>Desulfolunaceae</taxon>
        <taxon>Desulfoluna</taxon>
    </lineage>
</organism>
<evidence type="ECO:0000313" key="1">
    <source>
        <dbReference type="EMBL" id="BCS95604.1"/>
    </source>
</evidence>
<proteinExistence type="predicted"/>